<evidence type="ECO:0000256" key="1">
    <source>
        <dbReference type="ARBA" id="ARBA00023152"/>
    </source>
</evidence>
<proteinExistence type="predicted"/>
<dbReference type="InterPro" id="IPR029033">
    <property type="entry name" value="His_PPase_superfam"/>
</dbReference>
<keyword evidence="4" id="KW-1185">Reference proteome</keyword>
<gene>
    <name evidence="3" type="primary">pgm</name>
    <name evidence="3" type="ORF">GCM10010917_22610</name>
</gene>
<dbReference type="PANTHER" id="PTHR48100:SF1">
    <property type="entry name" value="HISTIDINE PHOSPHATASE FAMILY PROTEIN-RELATED"/>
    <property type="match status" value="1"/>
</dbReference>
<dbReference type="InterPro" id="IPR001345">
    <property type="entry name" value="PG/BPGM_mutase_AS"/>
</dbReference>
<dbReference type="InterPro" id="IPR013078">
    <property type="entry name" value="His_Pase_superF_clade-1"/>
</dbReference>
<keyword evidence="2" id="KW-0413">Isomerase</keyword>
<keyword evidence="1" id="KW-0324">Glycolysis</keyword>
<dbReference type="PIRSF" id="PIRSF000709">
    <property type="entry name" value="6PFK_2-Ptase"/>
    <property type="match status" value="1"/>
</dbReference>
<dbReference type="EMBL" id="BMHF01000007">
    <property type="protein sequence ID" value="GGA36967.1"/>
    <property type="molecule type" value="Genomic_DNA"/>
</dbReference>
<dbReference type="SUPFAM" id="SSF53254">
    <property type="entry name" value="Phosphoglycerate mutase-like"/>
    <property type="match status" value="1"/>
</dbReference>
<sequence>MDTVIYLVRHGQTEWNLAHRMQGHQDSPLTAAGRLQAEKLHERLIKVDFTKVYASTSPRAITTAEIISGKKRERIGQLDGLREINMGLWEGRQVGDIQNEYAVEYDNFFSQPHIYLPTAGGETYIKLRDRAVSAVEVILSEADAAQSGAERGRGSHILVVTHRMTLRTLMNHYAGNDLEGMGGTPDIPPASLSAIAFRDGRARVELYGDISHYTD</sequence>
<dbReference type="RefSeq" id="WP_094095640.1">
    <property type="nucleotide sequence ID" value="NZ_BMHF01000007.1"/>
</dbReference>
<dbReference type="InterPro" id="IPR050275">
    <property type="entry name" value="PGM_Phosphatase"/>
</dbReference>
<dbReference type="CDD" id="cd07067">
    <property type="entry name" value="HP_PGM_like"/>
    <property type="match status" value="1"/>
</dbReference>
<dbReference type="PROSITE" id="PS00175">
    <property type="entry name" value="PG_MUTASE"/>
    <property type="match status" value="1"/>
</dbReference>
<dbReference type="Proteomes" id="UP000609323">
    <property type="component" value="Unassembled WGS sequence"/>
</dbReference>
<accession>A0ABQ1G3X2</accession>
<evidence type="ECO:0000313" key="4">
    <source>
        <dbReference type="Proteomes" id="UP000609323"/>
    </source>
</evidence>
<dbReference type="Pfam" id="PF00300">
    <property type="entry name" value="His_Phos_1"/>
    <property type="match status" value="1"/>
</dbReference>
<dbReference type="Gene3D" id="3.40.50.1240">
    <property type="entry name" value="Phosphoglycerate mutase-like"/>
    <property type="match status" value="1"/>
</dbReference>
<evidence type="ECO:0000256" key="2">
    <source>
        <dbReference type="ARBA" id="ARBA00023235"/>
    </source>
</evidence>
<reference evidence="4" key="1">
    <citation type="journal article" date="2019" name="Int. J. Syst. Evol. Microbiol.">
        <title>The Global Catalogue of Microorganisms (GCM) 10K type strain sequencing project: providing services to taxonomists for standard genome sequencing and annotation.</title>
        <authorList>
            <consortium name="The Broad Institute Genomics Platform"/>
            <consortium name="The Broad Institute Genome Sequencing Center for Infectious Disease"/>
            <person name="Wu L."/>
            <person name="Ma J."/>
        </authorList>
    </citation>
    <scope>NUCLEOTIDE SEQUENCE [LARGE SCALE GENOMIC DNA]</scope>
    <source>
        <strain evidence="4">CGMCC 1.15044</strain>
    </source>
</reference>
<evidence type="ECO:0000313" key="3">
    <source>
        <dbReference type="EMBL" id="GGA36967.1"/>
    </source>
</evidence>
<protein>
    <submittedName>
        <fullName evidence="3">Phosphatase</fullName>
    </submittedName>
</protein>
<comment type="caution">
    <text evidence="3">The sequence shown here is derived from an EMBL/GenBank/DDBJ whole genome shotgun (WGS) entry which is preliminary data.</text>
</comment>
<dbReference type="SMART" id="SM00855">
    <property type="entry name" value="PGAM"/>
    <property type="match status" value="1"/>
</dbReference>
<name>A0ABQ1G3X2_9BACL</name>
<dbReference type="PANTHER" id="PTHR48100">
    <property type="entry name" value="BROAD-SPECIFICITY PHOSPHATASE YOR283W-RELATED"/>
    <property type="match status" value="1"/>
</dbReference>
<organism evidence="3 4">
    <name type="scientific">Paenibacillus physcomitrellae</name>
    <dbReference type="NCBI Taxonomy" id="1619311"/>
    <lineage>
        <taxon>Bacteria</taxon>
        <taxon>Bacillati</taxon>
        <taxon>Bacillota</taxon>
        <taxon>Bacilli</taxon>
        <taxon>Bacillales</taxon>
        <taxon>Paenibacillaceae</taxon>
        <taxon>Paenibacillus</taxon>
    </lineage>
</organism>